<feature type="domain" description="SCP" evidence="2">
    <location>
        <begin position="151"/>
        <end position="280"/>
    </location>
</feature>
<accession>A0A0K0FJA8</accession>
<dbReference type="SMART" id="SM00198">
    <property type="entry name" value="SCP"/>
    <property type="match status" value="1"/>
</dbReference>
<keyword evidence="1" id="KW-1133">Transmembrane helix</keyword>
<reference evidence="4" key="2">
    <citation type="submission" date="2015-08" db="UniProtKB">
        <authorList>
            <consortium name="WormBaseParasite"/>
        </authorList>
    </citation>
    <scope>IDENTIFICATION</scope>
</reference>
<feature type="transmembrane region" description="Helical" evidence="1">
    <location>
        <begin position="6"/>
        <end position="25"/>
    </location>
</feature>
<dbReference type="Pfam" id="PF00188">
    <property type="entry name" value="CAP"/>
    <property type="match status" value="1"/>
</dbReference>
<dbReference type="SUPFAM" id="SSF55797">
    <property type="entry name" value="PR-1-like"/>
    <property type="match status" value="1"/>
</dbReference>
<keyword evidence="3" id="KW-1185">Reference proteome</keyword>
<sequence length="305" mass="35705">MTFSLNIKICIIISIIVLNIGGLRLSKPKTFSRLNCLNCRKSHNQLYKNYKITYYWYDHRILYEINNFYFKFHQEALLYFKKLSTGKIRNLKTMPKNVVVLRNIDLKGPLVKIAEYKYPAILKSNPFSDYIWKRVWSGCDFFCFAANNFRLLKEGLVTEINEYRRIHGVNPLITYSVLEEGARAQARKNNLDVPIWVSKSPLVGYLGTICSLYKANFVIKKMYDKLLSNYQWNGKDPKNDISKFSQLIWKSTERIGVGVSVKGNRICIILFFNPKGGVGNFKKNVFPVTQRHIHMFNLFANKMYE</sequence>
<evidence type="ECO:0000313" key="4">
    <source>
        <dbReference type="WBParaSite" id="SVE_0898100.1"/>
    </source>
</evidence>
<keyword evidence="1" id="KW-0472">Membrane</keyword>
<dbReference type="WBParaSite" id="SVE_0898100.1">
    <property type="protein sequence ID" value="SVE_0898100.1"/>
    <property type="gene ID" value="SVE_0898100"/>
</dbReference>
<name>A0A0K0FJA8_STRVS</name>
<evidence type="ECO:0000259" key="2">
    <source>
        <dbReference type="SMART" id="SM00198"/>
    </source>
</evidence>
<dbReference type="InterPro" id="IPR035940">
    <property type="entry name" value="CAP_sf"/>
</dbReference>
<dbReference type="InterPro" id="IPR014044">
    <property type="entry name" value="CAP_dom"/>
</dbReference>
<proteinExistence type="predicted"/>
<protein>
    <submittedName>
        <fullName evidence="4">SCP domain-containing protein</fullName>
    </submittedName>
</protein>
<dbReference type="Proteomes" id="UP000035680">
    <property type="component" value="Unassembled WGS sequence"/>
</dbReference>
<evidence type="ECO:0000256" key="1">
    <source>
        <dbReference type="SAM" id="Phobius"/>
    </source>
</evidence>
<keyword evidence="1" id="KW-0812">Transmembrane</keyword>
<dbReference type="AlphaFoldDB" id="A0A0K0FJA8"/>
<dbReference type="Gene3D" id="3.40.33.10">
    <property type="entry name" value="CAP"/>
    <property type="match status" value="1"/>
</dbReference>
<reference evidence="3" key="1">
    <citation type="submission" date="2014-07" db="EMBL/GenBank/DDBJ databases">
        <authorList>
            <person name="Martin A.A"/>
            <person name="De Silva N."/>
        </authorList>
    </citation>
    <scope>NUCLEOTIDE SEQUENCE</scope>
</reference>
<evidence type="ECO:0000313" key="3">
    <source>
        <dbReference type="Proteomes" id="UP000035680"/>
    </source>
</evidence>
<organism evidence="3 4">
    <name type="scientific">Strongyloides venezuelensis</name>
    <name type="common">Threadworm</name>
    <dbReference type="NCBI Taxonomy" id="75913"/>
    <lineage>
        <taxon>Eukaryota</taxon>
        <taxon>Metazoa</taxon>
        <taxon>Ecdysozoa</taxon>
        <taxon>Nematoda</taxon>
        <taxon>Chromadorea</taxon>
        <taxon>Rhabditida</taxon>
        <taxon>Tylenchina</taxon>
        <taxon>Panagrolaimomorpha</taxon>
        <taxon>Strongyloidoidea</taxon>
        <taxon>Strongyloididae</taxon>
        <taxon>Strongyloides</taxon>
    </lineage>
</organism>